<dbReference type="EMBL" id="CP119877">
    <property type="protein sequence ID" value="WFD33500.1"/>
    <property type="molecule type" value="Genomic_DNA"/>
</dbReference>
<reference evidence="4" key="1">
    <citation type="submission" date="2023-03" db="EMBL/GenBank/DDBJ databases">
        <title>Mating type loci evolution in Malassezia.</title>
        <authorList>
            <person name="Coelho M.A."/>
        </authorList>
    </citation>
    <scope>NUCLEOTIDE SEQUENCE</scope>
    <source>
        <strain evidence="4">CBS 11721</strain>
    </source>
</reference>
<evidence type="ECO:0000256" key="1">
    <source>
        <dbReference type="ARBA" id="ARBA00022737"/>
    </source>
</evidence>
<dbReference type="SMART" id="SM00028">
    <property type="entry name" value="TPR"/>
    <property type="match status" value="5"/>
</dbReference>
<name>A0AAF0ER42_9BASI</name>
<evidence type="ECO:0000256" key="3">
    <source>
        <dbReference type="SAM" id="MobiDB-lite"/>
    </source>
</evidence>
<dbReference type="InterPro" id="IPR021183">
    <property type="entry name" value="NatA_aux_su"/>
</dbReference>
<dbReference type="SUPFAM" id="SSF48452">
    <property type="entry name" value="TPR-like"/>
    <property type="match status" value="1"/>
</dbReference>
<feature type="compositionally biased region" description="Low complexity" evidence="3">
    <location>
        <begin position="633"/>
        <end position="643"/>
    </location>
</feature>
<dbReference type="AlphaFoldDB" id="A0AAF0ER42"/>
<feature type="compositionally biased region" description="Basic and acidic residues" evidence="3">
    <location>
        <begin position="583"/>
        <end position="601"/>
    </location>
</feature>
<organism evidence="4 5">
    <name type="scientific">Malassezia cuniculi</name>
    <dbReference type="NCBI Taxonomy" id="948313"/>
    <lineage>
        <taxon>Eukaryota</taxon>
        <taxon>Fungi</taxon>
        <taxon>Dikarya</taxon>
        <taxon>Basidiomycota</taxon>
        <taxon>Ustilaginomycotina</taxon>
        <taxon>Malasseziomycetes</taxon>
        <taxon>Malasseziales</taxon>
        <taxon>Malasseziaceae</taxon>
        <taxon>Malassezia</taxon>
    </lineage>
</organism>
<proteinExistence type="predicted"/>
<dbReference type="Gene3D" id="1.25.40.1040">
    <property type="match status" value="1"/>
</dbReference>
<keyword evidence="2" id="KW-0802">TPR repeat</keyword>
<evidence type="ECO:0000256" key="2">
    <source>
        <dbReference type="ARBA" id="ARBA00022803"/>
    </source>
</evidence>
<feature type="region of interest" description="Disordered" evidence="3">
    <location>
        <begin position="564"/>
        <end position="602"/>
    </location>
</feature>
<protein>
    <recommendedName>
        <fullName evidence="6">N-alpha-acetyltransferase 16, NatA auxiliary subunit</fullName>
    </recommendedName>
</protein>
<feature type="region of interest" description="Disordered" evidence="3">
    <location>
        <begin position="633"/>
        <end position="656"/>
    </location>
</feature>
<dbReference type="PANTHER" id="PTHR22767:SF2">
    <property type="entry name" value="N(ALPHA)-ACETYLTRANSFERASE 15_16, ISOFORM A"/>
    <property type="match status" value="1"/>
</dbReference>
<accession>A0AAF0ER42</accession>
<dbReference type="Proteomes" id="UP001219933">
    <property type="component" value="Chromosome 1"/>
</dbReference>
<dbReference type="PIRSF" id="PIRSF000422">
    <property type="entry name" value="N-terminal-AcTrfase-A_aux_su"/>
    <property type="match status" value="1"/>
</dbReference>
<evidence type="ECO:0000313" key="4">
    <source>
        <dbReference type="EMBL" id="WFD33500.1"/>
    </source>
</evidence>
<evidence type="ECO:0008006" key="6">
    <source>
        <dbReference type="Google" id="ProtNLM"/>
    </source>
</evidence>
<dbReference type="Gene3D" id="1.25.40.1010">
    <property type="match status" value="1"/>
</dbReference>
<dbReference type="InterPro" id="IPR011990">
    <property type="entry name" value="TPR-like_helical_dom_sf"/>
</dbReference>
<dbReference type="Pfam" id="PF12569">
    <property type="entry name" value="NatA_aux_su"/>
    <property type="match status" value="1"/>
</dbReference>
<keyword evidence="1" id="KW-0677">Repeat</keyword>
<dbReference type="GO" id="GO:0031415">
    <property type="term" value="C:NatA complex"/>
    <property type="evidence" value="ECO:0007669"/>
    <property type="project" value="TreeGrafter"/>
</dbReference>
<keyword evidence="5" id="KW-1185">Reference proteome</keyword>
<sequence>MPPKRAAPLPAKERALFARLLNEYETKKHRLALKTADAILKRVPEHGETLAIKGLVLFTMHERAEGLRLAKLGVRYDLGSFICWHALGIVYRMDRNFAESLKCYGQALRIEGGNLNILRETGFLQLQLRNYAPLIDVRLAILRVQPHIRANWIALAVAHALAGNNDQAVRVLAAYEDVNRDIPPRNYEFSEVILFHAALLVSSSRGQEALDLLAAQAARIVDAPAADALRARAYAQTGDASAAKAAWRALVERNPENADYVEAYLGDGPLSDLEALQQEFPKSATIRRIALERTSGDDFKRHAAAYLERALVRNIPSLFSQVKALYKDEEKKKAFEEIAERLRAEWAPPAGITPTSYLWTLYFLAHHYSATGNGERALAYIDSAIAHTPTLPELHMTRARILKRLGAIEAAADAMDDARLLDGQDRYLNTKAAKYALRTGDVARATATVKLFTRPEVEDPLADLVEMQAVKYLLEDGEAHAKAGETALALKRFVQIVDIAQEIYDDQLDFHSYCMRKMTLRAYLSSVHFEDRIKSRRECVIAARRAIDIYVELYDKKVAPPNVEETTATTGATTSPAEPVDAAEARKAAQKARKAEARKAEAQGAPAAAAGAAAGAAATASATNASTTSASASASAAAANSDEPPAPQDPDPKGETLVATETPLEDAHRYVRLLQEEAPEQIETWLAVYEVAVREKRWNLLLRALAIASTINAADPRVHVLVLRAQRALEGAGVSVDAIADTVPLAAPAAALQTEFVQRHSGAADLLGAARGALVVDADAVAEAAALLERLPACGSLAEVEEGLRLLQSIGADTTTYTGAAVERFPRADAFAARESLQDAAAARKAARDKWIGDRSHV</sequence>
<evidence type="ECO:0000313" key="5">
    <source>
        <dbReference type="Proteomes" id="UP001219933"/>
    </source>
</evidence>
<gene>
    <name evidence="4" type="ORF">MCUN1_000313</name>
</gene>
<dbReference type="PANTHER" id="PTHR22767">
    <property type="entry name" value="N-TERMINAL ACETYLTRANSFERASE-RELATED"/>
    <property type="match status" value="1"/>
</dbReference>
<dbReference type="InterPro" id="IPR019734">
    <property type="entry name" value="TPR_rpt"/>
</dbReference>